<evidence type="ECO:0000313" key="1">
    <source>
        <dbReference type="EMBL" id="MCI32101.1"/>
    </source>
</evidence>
<organism evidence="1 2">
    <name type="scientific">Trifolium medium</name>
    <dbReference type="NCBI Taxonomy" id="97028"/>
    <lineage>
        <taxon>Eukaryota</taxon>
        <taxon>Viridiplantae</taxon>
        <taxon>Streptophyta</taxon>
        <taxon>Embryophyta</taxon>
        <taxon>Tracheophyta</taxon>
        <taxon>Spermatophyta</taxon>
        <taxon>Magnoliopsida</taxon>
        <taxon>eudicotyledons</taxon>
        <taxon>Gunneridae</taxon>
        <taxon>Pentapetalae</taxon>
        <taxon>rosids</taxon>
        <taxon>fabids</taxon>
        <taxon>Fabales</taxon>
        <taxon>Fabaceae</taxon>
        <taxon>Papilionoideae</taxon>
        <taxon>50 kb inversion clade</taxon>
        <taxon>NPAAA clade</taxon>
        <taxon>Hologalegina</taxon>
        <taxon>IRL clade</taxon>
        <taxon>Trifolieae</taxon>
        <taxon>Trifolium</taxon>
    </lineage>
</organism>
<name>A0A392R677_9FABA</name>
<proteinExistence type="predicted"/>
<keyword evidence="2" id="KW-1185">Reference proteome</keyword>
<comment type="caution">
    <text evidence="1">The sequence shown here is derived from an EMBL/GenBank/DDBJ whole genome shotgun (WGS) entry which is preliminary data.</text>
</comment>
<dbReference type="AlphaFoldDB" id="A0A392R677"/>
<accession>A0A392R677</accession>
<sequence length="78" mass="8429">MGLWLVPTSLTSTALTASMKIAKYMYRVSTSIGLESTGVGRVPSLVGSTLPRTPRSIRKSTFSSVVCRMGVHAERIEI</sequence>
<evidence type="ECO:0000313" key="2">
    <source>
        <dbReference type="Proteomes" id="UP000265520"/>
    </source>
</evidence>
<reference evidence="1 2" key="1">
    <citation type="journal article" date="2018" name="Front. Plant Sci.">
        <title>Red Clover (Trifolium pratense) and Zigzag Clover (T. medium) - A Picture of Genomic Similarities and Differences.</title>
        <authorList>
            <person name="Dluhosova J."/>
            <person name="Istvanek J."/>
            <person name="Nedelnik J."/>
            <person name="Repkova J."/>
        </authorList>
    </citation>
    <scope>NUCLEOTIDE SEQUENCE [LARGE SCALE GENOMIC DNA]</scope>
    <source>
        <strain evidence="2">cv. 10/8</strain>
        <tissue evidence="1">Leaf</tissue>
    </source>
</reference>
<dbReference type="EMBL" id="LXQA010192725">
    <property type="protein sequence ID" value="MCI32101.1"/>
    <property type="molecule type" value="Genomic_DNA"/>
</dbReference>
<dbReference type="Proteomes" id="UP000265520">
    <property type="component" value="Unassembled WGS sequence"/>
</dbReference>
<protein>
    <submittedName>
        <fullName evidence="1">Uncharacterized protein</fullName>
    </submittedName>
</protein>